<feature type="transmembrane region" description="Helical" evidence="2">
    <location>
        <begin position="445"/>
        <end position="463"/>
    </location>
</feature>
<keyword evidence="2" id="KW-1133">Transmembrane helix</keyword>
<feature type="transmembrane region" description="Helical" evidence="2">
    <location>
        <begin position="346"/>
        <end position="364"/>
    </location>
</feature>
<feature type="region of interest" description="Disordered" evidence="1">
    <location>
        <begin position="44"/>
        <end position="67"/>
    </location>
</feature>
<keyword evidence="2" id="KW-0472">Membrane</keyword>
<feature type="transmembrane region" description="Helical" evidence="2">
    <location>
        <begin position="184"/>
        <end position="203"/>
    </location>
</feature>
<dbReference type="EMBL" id="MN739451">
    <property type="protein sequence ID" value="QHT05187.1"/>
    <property type="molecule type" value="Genomic_DNA"/>
</dbReference>
<name>A0A6C0CLU1_9ZZZZ</name>
<sequence length="584" mass="67982">MENENMKSRIATENEVKEIDNKINTIHKQKVKNNFKNMDTLTSIDQSSTTTQPDSLSSANEEAIHPSNLNTSRIHIGEEGFQAQTQNQEEVQDYIDKNLTHTKTRWKNAFKFLTDLKATDMQKPHGWQKIFRAIFYIYPITTGLAVDDFVEAVPVTVEGNVSIQDFIKKREMDKEHIKHTAYEFGYLLLTFYFSYMVYSRLYAGRILEPIQYYVKTGSKGIDKNVERIFHLVFGPCAIFRFIFFDGFPKLIKWMGLDSYPTLRFTFIFITCYYFSYFFLGKFAKMFLDVFEYKADPSIFVFLIAGWAYFLVSNSDKWFATFATTAFFLVSIILLVVSLLMSPMAQLLLVVYVIYALVGSPSTIYKSLTTLFMKRNDTVFEQVNIQVAQSNLSNTNTIFGGFDQLLYKYAFKYLFFFLLMLFFAFKTIQSAFELNITTIRTSITTINAYITATMLVIYLAKLLMDRPNLKQEFSIRKTTSSQQDDVVDSTRNFSERMREIAYVNPADFNDRQQSQLEIQRQQQALESLNDYLARIRTMNFENVENERNDILQLINRIHQNINSLSDITSQFENIGELYRGNGNAT</sequence>
<keyword evidence="2" id="KW-0812">Transmembrane</keyword>
<organism evidence="3">
    <name type="scientific">viral metagenome</name>
    <dbReference type="NCBI Taxonomy" id="1070528"/>
    <lineage>
        <taxon>unclassified sequences</taxon>
        <taxon>metagenomes</taxon>
        <taxon>organismal metagenomes</taxon>
    </lineage>
</organism>
<proteinExistence type="predicted"/>
<feature type="transmembrane region" description="Helical" evidence="2">
    <location>
        <begin position="224"/>
        <end position="244"/>
    </location>
</feature>
<feature type="transmembrane region" description="Helical" evidence="2">
    <location>
        <begin position="264"/>
        <end position="282"/>
    </location>
</feature>
<feature type="transmembrane region" description="Helical" evidence="2">
    <location>
        <begin position="405"/>
        <end position="424"/>
    </location>
</feature>
<dbReference type="AlphaFoldDB" id="A0A6C0CLU1"/>
<accession>A0A6C0CLU1</accession>
<feature type="transmembrane region" description="Helical" evidence="2">
    <location>
        <begin position="317"/>
        <end position="339"/>
    </location>
</feature>
<protein>
    <recommendedName>
        <fullName evidence="4">Transmembrane protein</fullName>
    </recommendedName>
</protein>
<feature type="transmembrane region" description="Helical" evidence="2">
    <location>
        <begin position="294"/>
        <end position="311"/>
    </location>
</feature>
<feature type="compositionally biased region" description="Polar residues" evidence="1">
    <location>
        <begin position="44"/>
        <end position="60"/>
    </location>
</feature>
<evidence type="ECO:0000256" key="2">
    <source>
        <dbReference type="SAM" id="Phobius"/>
    </source>
</evidence>
<reference evidence="3" key="1">
    <citation type="journal article" date="2020" name="Nature">
        <title>Giant virus diversity and host interactions through global metagenomics.</title>
        <authorList>
            <person name="Schulz F."/>
            <person name="Roux S."/>
            <person name="Paez-Espino D."/>
            <person name="Jungbluth S."/>
            <person name="Walsh D.A."/>
            <person name="Denef V.J."/>
            <person name="McMahon K.D."/>
            <person name="Konstantinidis K.T."/>
            <person name="Eloe-Fadrosh E.A."/>
            <person name="Kyrpides N.C."/>
            <person name="Woyke T."/>
        </authorList>
    </citation>
    <scope>NUCLEOTIDE SEQUENCE</scope>
    <source>
        <strain evidence="3">GVMAG-M-3300021375-17</strain>
    </source>
</reference>
<evidence type="ECO:0000313" key="3">
    <source>
        <dbReference type="EMBL" id="QHT05187.1"/>
    </source>
</evidence>
<evidence type="ECO:0008006" key="4">
    <source>
        <dbReference type="Google" id="ProtNLM"/>
    </source>
</evidence>
<evidence type="ECO:0000256" key="1">
    <source>
        <dbReference type="SAM" id="MobiDB-lite"/>
    </source>
</evidence>